<evidence type="ECO:0000313" key="3">
    <source>
        <dbReference type="Proteomes" id="UP000218767"/>
    </source>
</evidence>
<dbReference type="AlphaFoldDB" id="A0A2A4X4P4"/>
<dbReference type="EMBL" id="NVUL01000045">
    <property type="protein sequence ID" value="PCI77484.1"/>
    <property type="molecule type" value="Genomic_DNA"/>
</dbReference>
<dbReference type="InterPro" id="IPR016187">
    <property type="entry name" value="CTDL_fold"/>
</dbReference>
<dbReference type="InterPro" id="IPR005532">
    <property type="entry name" value="SUMF_dom"/>
</dbReference>
<gene>
    <name evidence="2" type="ORF">COB20_08055</name>
</gene>
<evidence type="ECO:0000259" key="1">
    <source>
        <dbReference type="Pfam" id="PF03781"/>
    </source>
</evidence>
<reference evidence="3" key="1">
    <citation type="submission" date="2017-08" db="EMBL/GenBank/DDBJ databases">
        <title>A dynamic microbial community with high functional redundancy inhabits the cold, oxic subseafloor aquifer.</title>
        <authorList>
            <person name="Tully B.J."/>
            <person name="Wheat C.G."/>
            <person name="Glazer B.T."/>
            <person name="Huber J.A."/>
        </authorList>
    </citation>
    <scope>NUCLEOTIDE SEQUENCE [LARGE SCALE GENOMIC DNA]</scope>
</reference>
<dbReference type="Pfam" id="PF03781">
    <property type="entry name" value="FGE-sulfatase"/>
    <property type="match status" value="1"/>
</dbReference>
<dbReference type="PANTHER" id="PTHR23150">
    <property type="entry name" value="SULFATASE MODIFYING FACTOR 1, 2"/>
    <property type="match status" value="1"/>
</dbReference>
<dbReference type="GO" id="GO:0120147">
    <property type="term" value="F:formylglycine-generating oxidase activity"/>
    <property type="evidence" value="ECO:0007669"/>
    <property type="project" value="TreeGrafter"/>
</dbReference>
<sequence>MLAIPKGSIHLRDDRINKEWAASIASFSVCKYLVTQDIYQYAAKAQPSIFKGNRKPVESVSWHEAVHFCNQLSHLAGYTSYYLVTEDTAVVECDPTANGYRLLTDAEWEYACKAGDNKPRYGEIENIAWYEDNSGGETHDVGGKFPNKWGIYDMLGNVWEWCWDVYDAETYGPYRIFRGGGWCDAKRGCLATNRRRSHPTFQIEDLGFRVARSI</sequence>
<proteinExistence type="predicted"/>
<dbReference type="Gene3D" id="3.90.1580.10">
    <property type="entry name" value="paralog of FGE (formylglycine-generating enzyme)"/>
    <property type="match status" value="1"/>
</dbReference>
<accession>A0A2A4X4P4</accession>
<dbReference type="InterPro" id="IPR051043">
    <property type="entry name" value="Sulfatase_Mod_Factor_Kinase"/>
</dbReference>
<dbReference type="Proteomes" id="UP000218767">
    <property type="component" value="Unassembled WGS sequence"/>
</dbReference>
<comment type="caution">
    <text evidence="2">The sequence shown here is derived from an EMBL/GenBank/DDBJ whole genome shotgun (WGS) entry which is preliminary data.</text>
</comment>
<dbReference type="PANTHER" id="PTHR23150:SF19">
    <property type="entry name" value="FORMYLGLYCINE-GENERATING ENZYME"/>
    <property type="match status" value="1"/>
</dbReference>
<dbReference type="SUPFAM" id="SSF56436">
    <property type="entry name" value="C-type lectin-like"/>
    <property type="match status" value="1"/>
</dbReference>
<organism evidence="2 3">
    <name type="scientific">SAR86 cluster bacterium</name>
    <dbReference type="NCBI Taxonomy" id="2030880"/>
    <lineage>
        <taxon>Bacteria</taxon>
        <taxon>Pseudomonadati</taxon>
        <taxon>Pseudomonadota</taxon>
        <taxon>Gammaproteobacteria</taxon>
        <taxon>SAR86 cluster</taxon>
    </lineage>
</organism>
<protein>
    <submittedName>
        <fullName evidence="2">Cytoplasmic protein</fullName>
    </submittedName>
</protein>
<feature type="domain" description="Sulfatase-modifying factor enzyme-like" evidence="1">
    <location>
        <begin position="42"/>
        <end position="212"/>
    </location>
</feature>
<evidence type="ECO:0000313" key="2">
    <source>
        <dbReference type="EMBL" id="PCI77484.1"/>
    </source>
</evidence>
<name>A0A2A4X4P4_9GAMM</name>
<dbReference type="InterPro" id="IPR042095">
    <property type="entry name" value="SUMF_sf"/>
</dbReference>